<evidence type="ECO:0000313" key="2">
    <source>
        <dbReference type="EMBL" id="SDJ29129.1"/>
    </source>
</evidence>
<proteinExistence type="predicted"/>
<organism evidence="2 3">
    <name type="scientific">Proteiniclasticum ruminis</name>
    <dbReference type="NCBI Taxonomy" id="398199"/>
    <lineage>
        <taxon>Bacteria</taxon>
        <taxon>Bacillati</taxon>
        <taxon>Bacillota</taxon>
        <taxon>Clostridia</taxon>
        <taxon>Eubacteriales</taxon>
        <taxon>Clostridiaceae</taxon>
        <taxon>Proteiniclasticum</taxon>
    </lineage>
</organism>
<sequence length="165" mass="18757">EEDPEEYDEEEDPEEDDEEDDEEFDLSFKPVGLGNHNVARSGPGKITVIFAGKCGHRLLIQQTLLHQLKVKDRVYVGVKGESIVLSSREFDGLVPYYLKEITRKKSVPKKRDEETQVSQRVIYSKKMVQDITEMLSLDFTGRVSVTLRKCVIKNIKGATLALVSQ</sequence>
<feature type="region of interest" description="Disordered" evidence="1">
    <location>
        <begin position="1"/>
        <end position="24"/>
    </location>
</feature>
<reference evidence="2 3" key="1">
    <citation type="submission" date="2016-10" db="EMBL/GenBank/DDBJ databases">
        <authorList>
            <person name="de Groot N.N."/>
        </authorList>
    </citation>
    <scope>NUCLEOTIDE SEQUENCE [LARGE SCALE GENOMIC DNA]</scope>
    <source>
        <strain evidence="2 3">CGMCC 1.5058</strain>
    </source>
</reference>
<dbReference type="Proteomes" id="UP000183255">
    <property type="component" value="Unassembled WGS sequence"/>
</dbReference>
<evidence type="ECO:0000256" key="1">
    <source>
        <dbReference type="SAM" id="MobiDB-lite"/>
    </source>
</evidence>
<name>A0A1G8SIR6_9CLOT</name>
<dbReference type="EMBL" id="FNDZ01000012">
    <property type="protein sequence ID" value="SDJ29129.1"/>
    <property type="molecule type" value="Genomic_DNA"/>
</dbReference>
<gene>
    <name evidence="2" type="ORF">SAMN05421804_11237</name>
</gene>
<evidence type="ECO:0000313" key="3">
    <source>
        <dbReference type="Proteomes" id="UP000183255"/>
    </source>
</evidence>
<protein>
    <submittedName>
        <fullName evidence="2">Uncharacterized protein</fullName>
    </submittedName>
</protein>
<dbReference type="AlphaFoldDB" id="A0A1G8SIR6"/>
<accession>A0A1G8SIR6</accession>
<feature type="non-terminal residue" evidence="2">
    <location>
        <position position="1"/>
    </location>
</feature>
<dbReference type="RefSeq" id="WP_031577948.1">
    <property type="nucleotide sequence ID" value="NZ_FNDZ01000012.1"/>
</dbReference>